<dbReference type="Proteomes" id="UP000822688">
    <property type="component" value="Chromosome 9"/>
</dbReference>
<organism evidence="1 2">
    <name type="scientific">Ceratodon purpureus</name>
    <name type="common">Fire moss</name>
    <name type="synonym">Dicranum purpureum</name>
    <dbReference type="NCBI Taxonomy" id="3225"/>
    <lineage>
        <taxon>Eukaryota</taxon>
        <taxon>Viridiplantae</taxon>
        <taxon>Streptophyta</taxon>
        <taxon>Embryophyta</taxon>
        <taxon>Bryophyta</taxon>
        <taxon>Bryophytina</taxon>
        <taxon>Bryopsida</taxon>
        <taxon>Dicranidae</taxon>
        <taxon>Pseudoditrichales</taxon>
        <taxon>Ditrichaceae</taxon>
        <taxon>Ceratodon</taxon>
    </lineage>
</organism>
<keyword evidence="2" id="KW-1185">Reference proteome</keyword>
<evidence type="ECO:0000313" key="2">
    <source>
        <dbReference type="Proteomes" id="UP000822688"/>
    </source>
</evidence>
<proteinExistence type="predicted"/>
<gene>
    <name evidence="1" type="ORF">KC19_9G007900</name>
</gene>
<sequence length="163" mass="18536">MGTGEFPTPQAVSIPMRYAVLLRDLRLSVPVFDDNFNPEEFATIFGALKGLQVRMVNFEHNLDKIELGMSKLEHRIDKMELHMEQLQKELDGDPDSPSPTSQHHHDVVNMQMPMQINAPHFYLEDRPPSSPIPIPDVAHRHPVDVDHVHAKLFNTKSPCTPCT</sequence>
<protein>
    <submittedName>
        <fullName evidence="1">Uncharacterized protein</fullName>
    </submittedName>
</protein>
<dbReference type="EMBL" id="CM026430">
    <property type="protein sequence ID" value="KAG0560724.1"/>
    <property type="molecule type" value="Genomic_DNA"/>
</dbReference>
<evidence type="ECO:0000313" key="1">
    <source>
        <dbReference type="EMBL" id="KAG0560724.1"/>
    </source>
</evidence>
<accession>A0A8T0GR95</accession>
<reference evidence="1" key="1">
    <citation type="submission" date="2020-06" db="EMBL/GenBank/DDBJ databases">
        <title>WGS assembly of Ceratodon purpureus strain R40.</title>
        <authorList>
            <person name="Carey S.B."/>
            <person name="Jenkins J."/>
            <person name="Shu S."/>
            <person name="Lovell J.T."/>
            <person name="Sreedasyam A."/>
            <person name="Maumus F."/>
            <person name="Tiley G.P."/>
            <person name="Fernandez-Pozo N."/>
            <person name="Barry K."/>
            <person name="Chen C."/>
            <person name="Wang M."/>
            <person name="Lipzen A."/>
            <person name="Daum C."/>
            <person name="Saski C.A."/>
            <person name="Payton A.C."/>
            <person name="Mcbreen J.C."/>
            <person name="Conrad R.E."/>
            <person name="Kollar L.M."/>
            <person name="Olsson S."/>
            <person name="Huttunen S."/>
            <person name="Landis J.B."/>
            <person name="Wickett N.J."/>
            <person name="Johnson M.G."/>
            <person name="Rensing S.A."/>
            <person name="Grimwood J."/>
            <person name="Schmutz J."/>
            <person name="Mcdaniel S.F."/>
        </authorList>
    </citation>
    <scope>NUCLEOTIDE SEQUENCE</scope>
    <source>
        <strain evidence="1">R40</strain>
    </source>
</reference>
<comment type="caution">
    <text evidence="1">The sequence shown here is derived from an EMBL/GenBank/DDBJ whole genome shotgun (WGS) entry which is preliminary data.</text>
</comment>
<name>A0A8T0GR95_CERPU</name>
<dbReference type="AlphaFoldDB" id="A0A8T0GR95"/>